<reference evidence="1 2" key="1">
    <citation type="journal article" date="2010" name="J. Bacteriol.">
        <title>Complete Genome Sequence of Cronobacter turicensis LMG 23827, a foodborne pathogen causing deaths in neonates.</title>
        <authorList>
            <person name="Stephan R."/>
            <person name="Lehner A."/>
            <person name="Tischler P."/>
            <person name="Rattei T."/>
        </authorList>
    </citation>
    <scope>NUCLEOTIDE SEQUENCE [LARGE SCALE GENOMIC DNA]</scope>
    <source>
        <strain evidence="2">DSM 18703 / CCUG 55852 / LMG 23827 / z3032</strain>
    </source>
</reference>
<dbReference type="PANTHER" id="PTHR34413">
    <property type="entry name" value="PROPHAGE TAIL FIBER ASSEMBLY PROTEIN HOMOLOG TFAE-RELATED-RELATED"/>
    <property type="match status" value="1"/>
</dbReference>
<dbReference type="PANTHER" id="PTHR34413:SF2">
    <property type="entry name" value="PROPHAGE TAIL FIBER ASSEMBLY PROTEIN HOMOLOG TFAE-RELATED"/>
    <property type="match status" value="1"/>
</dbReference>
<gene>
    <name evidence="1" type="primary">tfaE</name>
    <name evidence="1" type="ordered locus">Ctu_32230</name>
</gene>
<dbReference type="InterPro" id="IPR003458">
    <property type="entry name" value="Phage_T4_Gp38_tail_assem"/>
</dbReference>
<evidence type="ECO:0000313" key="1">
    <source>
        <dbReference type="EMBL" id="CBA33056.1"/>
    </source>
</evidence>
<dbReference type="HOGENOM" id="CLU_094206_3_0_6"/>
<dbReference type="KEGG" id="ctu:CTU_32230"/>
<reference evidence="2" key="2">
    <citation type="journal article" date="2011" name="J. Bacteriol.">
        <title>Complete genome sequence of Cronobacter turicensis LMG 23827, a food-borne pathogen causing deaths in neonates.</title>
        <authorList>
            <person name="Stephan R."/>
            <person name="Lehner A."/>
            <person name="Tischler P."/>
            <person name="Rattei T."/>
        </authorList>
    </citation>
    <scope>NUCLEOTIDE SEQUENCE [LARGE SCALE GENOMIC DNA]</scope>
    <source>
        <strain evidence="2">DSM 18703 / CCUG 55852 / LMG 23827 / z3032</strain>
    </source>
</reference>
<protein>
    <submittedName>
        <fullName evidence="1">Tail fiber assembly protein homolog from lambdoid prophage e14</fullName>
    </submittedName>
</protein>
<organism evidence="1 2">
    <name type="scientific">Cronobacter turicensis (strain DSM 18703 / CCUG 55852 / LMG 23827 / z3032)</name>
    <dbReference type="NCBI Taxonomy" id="693216"/>
    <lineage>
        <taxon>Bacteria</taxon>
        <taxon>Pseudomonadati</taxon>
        <taxon>Pseudomonadota</taxon>
        <taxon>Gammaproteobacteria</taxon>
        <taxon>Enterobacterales</taxon>
        <taxon>Enterobacteriaceae</taxon>
        <taxon>Cronobacter</taxon>
    </lineage>
</organism>
<accession>C9XYE1</accession>
<sequence length="200" mass="22053">MAEVNLNHQLLAEQAGFITVHNYDETTREYLSTCREYLAEGVGLPAKSCTDAPGEPVEGLVICRTADLSAWEYLPDHRGETVYSTVTGEPVKITLPGDYPAGTTRAAPATRFDVWNGKAWVTNEDARRAADVENAKAMKSSLRGMANEIISQQQWPSRLTLGRLNEQEQAAFTAWLDYLEALAAVDTSRAPDIQWPQLPA</sequence>
<dbReference type="PATRIC" id="fig|693216.3.peg.3051"/>
<dbReference type="Pfam" id="PF02413">
    <property type="entry name" value="Caudo_TAP"/>
    <property type="match status" value="1"/>
</dbReference>
<dbReference type="AlphaFoldDB" id="C9XYE1"/>
<keyword evidence="2" id="KW-1185">Reference proteome</keyword>
<dbReference type="InterPro" id="IPR051220">
    <property type="entry name" value="TFA_Chaperone"/>
</dbReference>
<name>C9XYE1_CROTZ</name>
<evidence type="ECO:0000313" key="2">
    <source>
        <dbReference type="Proteomes" id="UP000002069"/>
    </source>
</evidence>
<proteinExistence type="predicted"/>
<dbReference type="Proteomes" id="UP000002069">
    <property type="component" value="Chromosome"/>
</dbReference>
<dbReference type="EMBL" id="FN543093">
    <property type="protein sequence ID" value="CBA33056.1"/>
    <property type="molecule type" value="Genomic_DNA"/>
</dbReference>